<proteinExistence type="inferred from homology"/>
<dbReference type="InterPro" id="IPR029058">
    <property type="entry name" value="AB_hydrolase_fold"/>
</dbReference>
<evidence type="ECO:0000256" key="1">
    <source>
        <dbReference type="ARBA" id="ARBA00022801"/>
    </source>
</evidence>
<dbReference type="EMBL" id="KN840718">
    <property type="protein sequence ID" value="KIP01965.1"/>
    <property type="molecule type" value="Genomic_DNA"/>
</dbReference>
<evidence type="ECO:0000256" key="2">
    <source>
        <dbReference type="ARBA" id="ARBA00038334"/>
    </source>
</evidence>
<dbReference type="Gene3D" id="3.40.50.1820">
    <property type="entry name" value="alpha/beta hydrolase"/>
    <property type="match status" value="1"/>
</dbReference>
<keyword evidence="5" id="KW-1185">Reference proteome</keyword>
<keyword evidence="1" id="KW-0378">Hydrolase</keyword>
<evidence type="ECO:0000313" key="5">
    <source>
        <dbReference type="Proteomes" id="UP000053257"/>
    </source>
</evidence>
<protein>
    <recommendedName>
        <fullName evidence="3">AB hydrolase-1 domain-containing protein</fullName>
    </recommendedName>
</protein>
<dbReference type="HOGENOM" id="CLU_020336_7_0_1"/>
<dbReference type="PANTHER" id="PTHR43329">
    <property type="entry name" value="EPOXIDE HYDROLASE"/>
    <property type="match status" value="1"/>
</dbReference>
<dbReference type="AlphaFoldDB" id="A0A0C3S2Q9"/>
<organism evidence="4 5">
    <name type="scientific">Phlebiopsis gigantea (strain 11061_1 CR5-6)</name>
    <name type="common">White-rot fungus</name>
    <name type="synonym">Peniophora gigantea</name>
    <dbReference type="NCBI Taxonomy" id="745531"/>
    <lineage>
        <taxon>Eukaryota</taxon>
        <taxon>Fungi</taxon>
        <taxon>Dikarya</taxon>
        <taxon>Basidiomycota</taxon>
        <taxon>Agaricomycotina</taxon>
        <taxon>Agaricomycetes</taxon>
        <taxon>Polyporales</taxon>
        <taxon>Phanerochaetaceae</taxon>
        <taxon>Phlebiopsis</taxon>
    </lineage>
</organism>
<dbReference type="STRING" id="745531.A0A0C3S2Q9"/>
<comment type="similarity">
    <text evidence="2">Belongs to the AB hydrolase superfamily. Epoxide hydrolase family.</text>
</comment>
<dbReference type="GO" id="GO:0016787">
    <property type="term" value="F:hydrolase activity"/>
    <property type="evidence" value="ECO:0007669"/>
    <property type="project" value="UniProtKB-KW"/>
</dbReference>
<evidence type="ECO:0000313" key="4">
    <source>
        <dbReference type="EMBL" id="KIP01965.1"/>
    </source>
</evidence>
<gene>
    <name evidence="4" type="ORF">PHLGIDRAFT_319667</name>
</gene>
<accession>A0A0C3S2Q9</accession>
<feature type="domain" description="AB hydrolase-1" evidence="3">
    <location>
        <begin position="29"/>
        <end position="137"/>
    </location>
</feature>
<reference evidence="4 5" key="1">
    <citation type="journal article" date="2014" name="PLoS Genet.">
        <title>Analysis of the Phlebiopsis gigantea genome, transcriptome and secretome provides insight into its pioneer colonization strategies of wood.</title>
        <authorList>
            <person name="Hori C."/>
            <person name="Ishida T."/>
            <person name="Igarashi K."/>
            <person name="Samejima M."/>
            <person name="Suzuki H."/>
            <person name="Master E."/>
            <person name="Ferreira P."/>
            <person name="Ruiz-Duenas F.J."/>
            <person name="Held B."/>
            <person name="Canessa P."/>
            <person name="Larrondo L.F."/>
            <person name="Schmoll M."/>
            <person name="Druzhinina I.S."/>
            <person name="Kubicek C.P."/>
            <person name="Gaskell J.A."/>
            <person name="Kersten P."/>
            <person name="St John F."/>
            <person name="Glasner J."/>
            <person name="Sabat G."/>
            <person name="Splinter BonDurant S."/>
            <person name="Syed K."/>
            <person name="Yadav J."/>
            <person name="Mgbeahuruike A.C."/>
            <person name="Kovalchuk A."/>
            <person name="Asiegbu F.O."/>
            <person name="Lackner G."/>
            <person name="Hoffmeister D."/>
            <person name="Rencoret J."/>
            <person name="Gutierrez A."/>
            <person name="Sun H."/>
            <person name="Lindquist E."/>
            <person name="Barry K."/>
            <person name="Riley R."/>
            <person name="Grigoriev I.V."/>
            <person name="Henrissat B."/>
            <person name="Kues U."/>
            <person name="Berka R.M."/>
            <person name="Martinez A.T."/>
            <person name="Covert S.F."/>
            <person name="Blanchette R.A."/>
            <person name="Cullen D."/>
        </authorList>
    </citation>
    <scope>NUCLEOTIDE SEQUENCE [LARGE SCALE GENOMIC DNA]</scope>
    <source>
        <strain evidence="4 5">11061_1 CR5-6</strain>
    </source>
</reference>
<dbReference type="Proteomes" id="UP000053257">
    <property type="component" value="Unassembled WGS sequence"/>
</dbReference>
<dbReference type="OrthoDB" id="408373at2759"/>
<name>A0A0C3S2Q9_PHLG1</name>
<dbReference type="PRINTS" id="PR00412">
    <property type="entry name" value="EPOXHYDRLASE"/>
</dbReference>
<sequence>MDPSLYKDVVTSRGVTYHYYYLAAPSGRPTLLLCHGFPSTSGDWRKMVPYLQAQGYGIIAPDMLGYGGTDKPTDPAMYVGSGQARDLIDILDAENVQRVVAVGFDWGAQPVSRLANWHPERVIAYAFIVVPYMAPWPQDFHYETYAASTKEDHGREIFGYWSFFSRDDVDQILQDHIESFHSLLYPSDPEFWIERLAKSGGIEKTLEEDWRAPVPSYLSDEDRQTFIETFRANKFNGPTCWYKVLVRGFSPADDTRIPASRAFPPPTAPVYFGAAKNDYVCCPEWGYNAFKAGKFKDSQVTMKEYDSDHWVILSQAEELSRDLGAWIAGFID</sequence>
<evidence type="ECO:0000259" key="3">
    <source>
        <dbReference type="Pfam" id="PF00561"/>
    </source>
</evidence>
<dbReference type="SUPFAM" id="SSF53474">
    <property type="entry name" value="alpha/beta-Hydrolases"/>
    <property type="match status" value="1"/>
</dbReference>
<dbReference type="InterPro" id="IPR000639">
    <property type="entry name" value="Epox_hydrolase-like"/>
</dbReference>
<dbReference type="Pfam" id="PF00561">
    <property type="entry name" value="Abhydrolase_1"/>
    <property type="match status" value="1"/>
</dbReference>
<dbReference type="InterPro" id="IPR000073">
    <property type="entry name" value="AB_hydrolase_1"/>
</dbReference>